<evidence type="ECO:0000313" key="5">
    <source>
        <dbReference type="EMBL" id="PNH08126.1"/>
    </source>
</evidence>
<evidence type="ECO:0000259" key="4">
    <source>
        <dbReference type="Pfam" id="PF02791"/>
    </source>
</evidence>
<feature type="domain" description="DDT" evidence="4">
    <location>
        <begin position="95"/>
        <end position="130"/>
    </location>
</feature>
<dbReference type="AlphaFoldDB" id="A0A2J8A6H4"/>
<comment type="subcellular location">
    <subcellularLocation>
        <location evidence="1">Nucleus</location>
    </subcellularLocation>
</comment>
<reference evidence="5 6" key="1">
    <citation type="journal article" date="2017" name="Mol. Biol. Evol.">
        <title>The 4-celled Tetrabaena socialis nuclear genome reveals the essential components for genetic control of cell number at the origin of multicellularity in the volvocine lineage.</title>
        <authorList>
            <person name="Featherston J."/>
            <person name="Arakaki Y."/>
            <person name="Hanschen E.R."/>
            <person name="Ferris P.J."/>
            <person name="Michod R.E."/>
            <person name="Olson B.J.S.C."/>
            <person name="Nozaki H."/>
            <person name="Durand P.M."/>
        </authorList>
    </citation>
    <scope>NUCLEOTIDE SEQUENCE [LARGE SCALE GENOMIC DNA]</scope>
    <source>
        <strain evidence="5 6">NIES-571</strain>
    </source>
</reference>
<proteinExistence type="predicted"/>
<organism evidence="5 6">
    <name type="scientific">Tetrabaena socialis</name>
    <dbReference type="NCBI Taxonomy" id="47790"/>
    <lineage>
        <taxon>Eukaryota</taxon>
        <taxon>Viridiplantae</taxon>
        <taxon>Chlorophyta</taxon>
        <taxon>core chlorophytes</taxon>
        <taxon>Chlorophyceae</taxon>
        <taxon>CS clade</taxon>
        <taxon>Chlamydomonadales</taxon>
        <taxon>Tetrabaenaceae</taxon>
        <taxon>Tetrabaena</taxon>
    </lineage>
</organism>
<evidence type="ECO:0000256" key="3">
    <source>
        <dbReference type="SAM" id="MobiDB-lite"/>
    </source>
</evidence>
<protein>
    <recommendedName>
        <fullName evidence="4">DDT domain-containing protein</fullName>
    </recommendedName>
</protein>
<evidence type="ECO:0000256" key="1">
    <source>
        <dbReference type="ARBA" id="ARBA00004123"/>
    </source>
</evidence>
<dbReference type="EMBL" id="PGGS01000144">
    <property type="protein sequence ID" value="PNH08126.1"/>
    <property type="molecule type" value="Genomic_DNA"/>
</dbReference>
<dbReference type="InterPro" id="IPR018501">
    <property type="entry name" value="DDT_dom"/>
</dbReference>
<accession>A0A2J8A6H4</accession>
<keyword evidence="2" id="KW-0539">Nucleus</keyword>
<feature type="compositionally biased region" description="Acidic residues" evidence="3">
    <location>
        <begin position="63"/>
        <end position="74"/>
    </location>
</feature>
<evidence type="ECO:0000313" key="6">
    <source>
        <dbReference type="Proteomes" id="UP000236333"/>
    </source>
</evidence>
<feature type="region of interest" description="Disordered" evidence="3">
    <location>
        <begin position="1"/>
        <end position="78"/>
    </location>
</feature>
<evidence type="ECO:0000256" key="2">
    <source>
        <dbReference type="ARBA" id="ARBA00023242"/>
    </source>
</evidence>
<dbReference type="OrthoDB" id="303107at2759"/>
<dbReference type="GO" id="GO:0005634">
    <property type="term" value="C:nucleus"/>
    <property type="evidence" value="ECO:0007669"/>
    <property type="project" value="UniProtKB-SubCell"/>
</dbReference>
<keyword evidence="6" id="KW-1185">Reference proteome</keyword>
<dbReference type="Proteomes" id="UP000236333">
    <property type="component" value="Unassembled WGS sequence"/>
</dbReference>
<feature type="compositionally biased region" description="Basic and acidic residues" evidence="3">
    <location>
        <begin position="1"/>
        <end position="19"/>
    </location>
</feature>
<name>A0A2J8A6H4_9CHLO</name>
<dbReference type="Pfam" id="PF02791">
    <property type="entry name" value="DDT"/>
    <property type="match status" value="1"/>
</dbReference>
<sequence>MRADDVGAPSDQRKLDECGQPRNAGTGDNSSEDEHDPSATSNTSDGEGAAVGVEATDAPATGSEEEPGTEEEGDGGTAEEQLAAVREMWMFPALLAFLRVFSHALQLQPFSADVLETAILGGSVCWLGELVHKVGILG</sequence>
<comment type="caution">
    <text evidence="5">The sequence shown here is derived from an EMBL/GenBank/DDBJ whole genome shotgun (WGS) entry which is preliminary data.</text>
</comment>
<gene>
    <name evidence="5" type="ORF">TSOC_005366</name>
</gene>